<keyword evidence="4" id="KW-1185">Reference proteome</keyword>
<dbReference type="EMBL" id="JACBYQ010000002">
    <property type="protein sequence ID" value="NYE96140.1"/>
    <property type="molecule type" value="Genomic_DNA"/>
</dbReference>
<evidence type="ECO:0000313" key="4">
    <source>
        <dbReference type="Proteomes" id="UP000521748"/>
    </source>
</evidence>
<name>A0A7Y9S853_9MICC</name>
<evidence type="ECO:0000256" key="1">
    <source>
        <dbReference type="ARBA" id="ARBA00005721"/>
    </source>
</evidence>
<dbReference type="PANTHER" id="PTHR34297">
    <property type="entry name" value="HYPOTHETICAL CYTOSOLIC PROTEIN-RELATED"/>
    <property type="match status" value="1"/>
</dbReference>
<dbReference type="Proteomes" id="UP000521748">
    <property type="component" value="Unassembled WGS sequence"/>
</dbReference>
<dbReference type="InterPro" id="IPR005531">
    <property type="entry name" value="Asp23"/>
</dbReference>
<dbReference type="Pfam" id="PF03780">
    <property type="entry name" value="Asp23"/>
    <property type="match status" value="1"/>
</dbReference>
<comment type="similarity">
    <text evidence="1">Belongs to the asp23 family.</text>
</comment>
<dbReference type="AlphaFoldDB" id="A0A7Y9S853"/>
<feature type="compositionally biased region" description="Polar residues" evidence="2">
    <location>
        <begin position="153"/>
        <end position="163"/>
    </location>
</feature>
<gene>
    <name evidence="3" type="ORF">FHU41_002390</name>
</gene>
<dbReference type="RefSeq" id="WP_179389839.1">
    <property type="nucleotide sequence ID" value="NZ_JACBYQ010000002.1"/>
</dbReference>
<proteinExistence type="inferred from homology"/>
<protein>
    <submittedName>
        <fullName evidence="3">Putative alkaline shock family protein YloU</fullName>
    </submittedName>
</protein>
<accession>A0A7Y9S853</accession>
<comment type="caution">
    <text evidence="3">The sequence shown here is derived from an EMBL/GenBank/DDBJ whole genome shotgun (WGS) entry which is preliminary data.</text>
</comment>
<reference evidence="3 4" key="1">
    <citation type="submission" date="2020-07" db="EMBL/GenBank/DDBJ databases">
        <title>Sequencing the genomes of 1000 actinobacteria strains.</title>
        <authorList>
            <person name="Klenk H.-P."/>
        </authorList>
    </citation>
    <scope>NUCLEOTIDE SEQUENCE [LARGE SCALE GENOMIC DNA]</scope>
    <source>
        <strain evidence="3 4">DSM 102047</strain>
    </source>
</reference>
<evidence type="ECO:0000256" key="2">
    <source>
        <dbReference type="SAM" id="MobiDB-lite"/>
    </source>
</evidence>
<dbReference type="PANTHER" id="PTHR34297:SF3">
    <property type="entry name" value="ALKALINE SHOCK PROTEIN 23"/>
    <property type="match status" value="1"/>
</dbReference>
<sequence length="163" mass="16661">MSDPVNDGGQPGAEQASGRTVIAETAVAKVAGIAAREVPGVYSLGSGSARALGAIREVVGATDLSQGIRVEVGQTQVAVDVSLVAEYGRPLLEVANQVRAAVYRAVQEQVGLKVIEVNVEVNDVHLPGGDVPKSPGQPKLSERLAASVKTPEPKTQVSSGESA</sequence>
<feature type="region of interest" description="Disordered" evidence="2">
    <location>
        <begin position="126"/>
        <end position="163"/>
    </location>
</feature>
<evidence type="ECO:0000313" key="3">
    <source>
        <dbReference type="EMBL" id="NYE96140.1"/>
    </source>
</evidence>
<organism evidence="3 4">
    <name type="scientific">Psychromicrobium silvestre</name>
    <dbReference type="NCBI Taxonomy" id="1645614"/>
    <lineage>
        <taxon>Bacteria</taxon>
        <taxon>Bacillati</taxon>
        <taxon>Actinomycetota</taxon>
        <taxon>Actinomycetes</taxon>
        <taxon>Micrococcales</taxon>
        <taxon>Micrococcaceae</taxon>
        <taxon>Psychromicrobium</taxon>
    </lineage>
</organism>